<evidence type="ECO:0000313" key="1">
    <source>
        <dbReference type="EMBL" id="KIK31907.1"/>
    </source>
</evidence>
<evidence type="ECO:0000313" key="2">
    <source>
        <dbReference type="Proteomes" id="UP000054485"/>
    </source>
</evidence>
<feature type="non-terminal residue" evidence="1">
    <location>
        <position position="1"/>
    </location>
</feature>
<dbReference type="HOGENOM" id="CLU_3130032_0_0_1"/>
<reference evidence="1 2" key="1">
    <citation type="submission" date="2014-04" db="EMBL/GenBank/DDBJ databases">
        <authorList>
            <consortium name="DOE Joint Genome Institute"/>
            <person name="Kuo A."/>
            <person name="Ruytinx J."/>
            <person name="Rineau F."/>
            <person name="Colpaert J."/>
            <person name="Kohler A."/>
            <person name="Nagy L.G."/>
            <person name="Floudas D."/>
            <person name="Copeland A."/>
            <person name="Barry K.W."/>
            <person name="Cichocki N."/>
            <person name="Veneault-Fourrey C."/>
            <person name="LaButti K."/>
            <person name="Lindquist E.A."/>
            <person name="Lipzen A."/>
            <person name="Lundell T."/>
            <person name="Morin E."/>
            <person name="Murat C."/>
            <person name="Sun H."/>
            <person name="Tunlid A."/>
            <person name="Henrissat B."/>
            <person name="Grigoriev I.V."/>
            <person name="Hibbett D.S."/>
            <person name="Martin F."/>
            <person name="Nordberg H.P."/>
            <person name="Cantor M.N."/>
            <person name="Hua S.X."/>
        </authorList>
    </citation>
    <scope>NUCLEOTIDE SEQUENCE [LARGE SCALE GENOMIC DNA]</scope>
    <source>
        <strain evidence="1 2">UH-Slu-Lm8-n1</strain>
    </source>
</reference>
<sequence>GWLEQAKKLTSVEYASYFWEGIYKKLHIKIETHLMVKEPDRDLSEAFPVD</sequence>
<dbReference type="EMBL" id="KN836543">
    <property type="protein sequence ID" value="KIK31907.1"/>
    <property type="molecule type" value="Genomic_DNA"/>
</dbReference>
<name>A0A0D0ACE7_9AGAM</name>
<gene>
    <name evidence="1" type="ORF">CY34DRAFT_102525</name>
</gene>
<accession>A0A0D0ACE7</accession>
<dbReference type="InParanoid" id="A0A0D0ACE7"/>
<dbReference type="OrthoDB" id="3268646at2759"/>
<dbReference type="AlphaFoldDB" id="A0A0D0ACE7"/>
<proteinExistence type="predicted"/>
<dbReference type="Proteomes" id="UP000054485">
    <property type="component" value="Unassembled WGS sequence"/>
</dbReference>
<keyword evidence="2" id="KW-1185">Reference proteome</keyword>
<reference evidence="2" key="2">
    <citation type="submission" date="2015-01" db="EMBL/GenBank/DDBJ databases">
        <title>Evolutionary Origins and Diversification of the Mycorrhizal Mutualists.</title>
        <authorList>
            <consortium name="DOE Joint Genome Institute"/>
            <consortium name="Mycorrhizal Genomics Consortium"/>
            <person name="Kohler A."/>
            <person name="Kuo A."/>
            <person name="Nagy L.G."/>
            <person name="Floudas D."/>
            <person name="Copeland A."/>
            <person name="Barry K.W."/>
            <person name="Cichocki N."/>
            <person name="Veneault-Fourrey C."/>
            <person name="LaButti K."/>
            <person name="Lindquist E.A."/>
            <person name="Lipzen A."/>
            <person name="Lundell T."/>
            <person name="Morin E."/>
            <person name="Murat C."/>
            <person name="Riley R."/>
            <person name="Ohm R."/>
            <person name="Sun H."/>
            <person name="Tunlid A."/>
            <person name="Henrissat B."/>
            <person name="Grigoriev I.V."/>
            <person name="Hibbett D.S."/>
            <person name="Martin F."/>
        </authorList>
    </citation>
    <scope>NUCLEOTIDE SEQUENCE [LARGE SCALE GENOMIC DNA]</scope>
    <source>
        <strain evidence="2">UH-Slu-Lm8-n1</strain>
    </source>
</reference>
<protein>
    <submittedName>
        <fullName evidence="1">Unplaced genomic scaffold CY34scaffold_1412, whole genome shotgun sequence</fullName>
    </submittedName>
</protein>
<organism evidence="1 2">
    <name type="scientific">Suillus luteus UH-Slu-Lm8-n1</name>
    <dbReference type="NCBI Taxonomy" id="930992"/>
    <lineage>
        <taxon>Eukaryota</taxon>
        <taxon>Fungi</taxon>
        <taxon>Dikarya</taxon>
        <taxon>Basidiomycota</taxon>
        <taxon>Agaricomycotina</taxon>
        <taxon>Agaricomycetes</taxon>
        <taxon>Agaricomycetidae</taxon>
        <taxon>Boletales</taxon>
        <taxon>Suillineae</taxon>
        <taxon>Suillaceae</taxon>
        <taxon>Suillus</taxon>
    </lineage>
</organism>